<dbReference type="Pfam" id="PF13609">
    <property type="entry name" value="Porin_4"/>
    <property type="match status" value="1"/>
</dbReference>
<evidence type="ECO:0000313" key="13">
    <source>
        <dbReference type="EMBL" id="TXK81141.1"/>
    </source>
</evidence>
<proteinExistence type="predicted"/>
<dbReference type="GO" id="GO:0046930">
    <property type="term" value="C:pore complex"/>
    <property type="evidence" value="ECO:0007669"/>
    <property type="project" value="UniProtKB-KW"/>
</dbReference>
<evidence type="ECO:0000313" key="14">
    <source>
        <dbReference type="Proteomes" id="UP000321814"/>
    </source>
</evidence>
<keyword evidence="7" id="KW-0406">Ion transport</keyword>
<dbReference type="InterPro" id="IPR002299">
    <property type="entry name" value="Porin_Neis"/>
</dbReference>
<dbReference type="InterPro" id="IPR001702">
    <property type="entry name" value="Porin_Gram-ve"/>
</dbReference>
<dbReference type="GO" id="GO:0009279">
    <property type="term" value="C:cell outer membrane"/>
    <property type="evidence" value="ECO:0007669"/>
    <property type="project" value="UniProtKB-SubCell"/>
</dbReference>
<evidence type="ECO:0000256" key="1">
    <source>
        <dbReference type="ARBA" id="ARBA00004571"/>
    </source>
</evidence>
<dbReference type="SUPFAM" id="SSF56935">
    <property type="entry name" value="Porins"/>
    <property type="match status" value="1"/>
</dbReference>
<keyword evidence="10" id="KW-0998">Cell outer membrane</keyword>
<evidence type="ECO:0000256" key="9">
    <source>
        <dbReference type="ARBA" id="ARBA00023136"/>
    </source>
</evidence>
<dbReference type="PROSITE" id="PS51257">
    <property type="entry name" value="PROKAR_LIPOPROTEIN"/>
    <property type="match status" value="1"/>
</dbReference>
<dbReference type="InterPro" id="IPR033900">
    <property type="entry name" value="Gram_neg_porin_domain"/>
</dbReference>
<keyword evidence="4" id="KW-1134">Transmembrane beta strand</keyword>
<dbReference type="OrthoDB" id="8173690at2"/>
<dbReference type="GO" id="GO:0034220">
    <property type="term" value="P:monoatomic ion transmembrane transport"/>
    <property type="evidence" value="ECO:0007669"/>
    <property type="project" value="InterPro"/>
</dbReference>
<dbReference type="GO" id="GO:0015288">
    <property type="term" value="F:porin activity"/>
    <property type="evidence" value="ECO:0007669"/>
    <property type="project" value="UniProtKB-KW"/>
</dbReference>
<evidence type="ECO:0000256" key="3">
    <source>
        <dbReference type="ARBA" id="ARBA00022448"/>
    </source>
</evidence>
<evidence type="ECO:0000256" key="2">
    <source>
        <dbReference type="ARBA" id="ARBA00011233"/>
    </source>
</evidence>
<evidence type="ECO:0000256" key="11">
    <source>
        <dbReference type="SAM" id="SignalP"/>
    </source>
</evidence>
<dbReference type="PANTHER" id="PTHR34501:SF9">
    <property type="entry name" value="MAJOR OUTER MEMBRANE PROTEIN P.IA"/>
    <property type="match status" value="1"/>
</dbReference>
<sequence length="301" mass="33345">MFAKTFISIALALSCVATAQAKDWEIYGKINVSAQQSDEGEGSFGELKSNASRFGIQGDYALEEGLTLIYQLEWEVDPSDEANEKNIKSRNQFIGLQGVFGTVTAGRHDTALKLSQGKLDLFNDYEADLKSLWKGENRMSDSVAYSSPSFQGFKLLLTHVMEDEADAKSAQSYAVVYGDESLKDTAWYASIAMDSEMNGYDASRATVQVKVADFKLGAMVQQQEEVETGEKADGYMANIAYPLNKWELKAQYQTLEDDDGISAGADYKLGKNTKLFGWYSSFDFDTKVDSDYVAVGIEHKF</sequence>
<dbReference type="PRINTS" id="PR00184">
    <property type="entry name" value="NEISSPPORIN"/>
</dbReference>
<keyword evidence="6 11" id="KW-0732">Signal</keyword>
<evidence type="ECO:0000256" key="8">
    <source>
        <dbReference type="ARBA" id="ARBA00023114"/>
    </source>
</evidence>
<comment type="subunit">
    <text evidence="2">Homotrimer.</text>
</comment>
<comment type="caution">
    <text evidence="13">The sequence shown here is derived from an EMBL/GenBank/DDBJ whole genome shotgun (WGS) entry which is preliminary data.</text>
</comment>
<dbReference type="PANTHER" id="PTHR34501">
    <property type="entry name" value="PROTEIN YDDL-RELATED"/>
    <property type="match status" value="1"/>
</dbReference>
<keyword evidence="9" id="KW-0472">Membrane</keyword>
<dbReference type="PRINTS" id="PR00182">
    <property type="entry name" value="ECOLNEIPORIN"/>
</dbReference>
<dbReference type="EMBL" id="VRLR01000004">
    <property type="protein sequence ID" value="TXK81141.1"/>
    <property type="molecule type" value="Genomic_DNA"/>
</dbReference>
<dbReference type="RefSeq" id="WP_082335731.1">
    <property type="nucleotide sequence ID" value="NZ_BAAAGC010000007.1"/>
</dbReference>
<dbReference type="InterPro" id="IPR050298">
    <property type="entry name" value="Gram-neg_bact_OMP"/>
</dbReference>
<accession>A0A5C8LV48</accession>
<evidence type="ECO:0000256" key="7">
    <source>
        <dbReference type="ARBA" id="ARBA00023065"/>
    </source>
</evidence>
<dbReference type="Proteomes" id="UP000321814">
    <property type="component" value="Unassembled WGS sequence"/>
</dbReference>
<comment type="subcellular location">
    <subcellularLocation>
        <location evidence="1">Cell outer membrane</location>
        <topology evidence="1">Multi-pass membrane protein</topology>
    </subcellularLocation>
</comment>
<keyword evidence="5" id="KW-0812">Transmembrane</keyword>
<dbReference type="CDD" id="cd00342">
    <property type="entry name" value="gram_neg_porins"/>
    <property type="match status" value="1"/>
</dbReference>
<keyword evidence="3" id="KW-0813">Transport</keyword>
<keyword evidence="8" id="KW-0626">Porin</keyword>
<evidence type="ECO:0000256" key="4">
    <source>
        <dbReference type="ARBA" id="ARBA00022452"/>
    </source>
</evidence>
<feature type="chain" id="PRO_5023095248" evidence="11">
    <location>
        <begin position="22"/>
        <end position="301"/>
    </location>
</feature>
<name>A0A5C8LV48_9GAMM</name>
<evidence type="ECO:0000256" key="10">
    <source>
        <dbReference type="ARBA" id="ARBA00023237"/>
    </source>
</evidence>
<reference evidence="13 14" key="1">
    <citation type="submission" date="2019-08" db="EMBL/GenBank/DDBJ databases">
        <title>Draft genome analysis of Rheinheimera tangshanensis isolated from the roots of fresh rice plants (Oryza sativa).</title>
        <authorList>
            <person name="Yu Q."/>
            <person name="Qi Y."/>
            <person name="Zhang H."/>
            <person name="Pu J."/>
        </authorList>
    </citation>
    <scope>NUCLEOTIDE SEQUENCE [LARGE SCALE GENOMIC DNA]</scope>
    <source>
        <strain evidence="13 14">JA3-B52</strain>
    </source>
</reference>
<organism evidence="13 14">
    <name type="scientific">Rheinheimera tangshanensis</name>
    <dbReference type="NCBI Taxonomy" id="400153"/>
    <lineage>
        <taxon>Bacteria</taxon>
        <taxon>Pseudomonadati</taxon>
        <taxon>Pseudomonadota</taxon>
        <taxon>Gammaproteobacteria</taxon>
        <taxon>Chromatiales</taxon>
        <taxon>Chromatiaceae</taxon>
        <taxon>Rheinheimera</taxon>
    </lineage>
</organism>
<evidence type="ECO:0000256" key="5">
    <source>
        <dbReference type="ARBA" id="ARBA00022692"/>
    </source>
</evidence>
<keyword evidence="14" id="KW-1185">Reference proteome</keyword>
<gene>
    <name evidence="13" type="ORF">FU839_08460</name>
</gene>
<protein>
    <submittedName>
        <fullName evidence="13">Porin</fullName>
    </submittedName>
</protein>
<dbReference type="InterPro" id="IPR023614">
    <property type="entry name" value="Porin_dom_sf"/>
</dbReference>
<evidence type="ECO:0000256" key="6">
    <source>
        <dbReference type="ARBA" id="ARBA00022729"/>
    </source>
</evidence>
<feature type="signal peptide" evidence="11">
    <location>
        <begin position="1"/>
        <end position="21"/>
    </location>
</feature>
<evidence type="ECO:0000259" key="12">
    <source>
        <dbReference type="Pfam" id="PF13609"/>
    </source>
</evidence>
<dbReference type="AlphaFoldDB" id="A0A5C8LV48"/>
<feature type="domain" description="Porin" evidence="12">
    <location>
        <begin position="10"/>
        <end position="286"/>
    </location>
</feature>
<dbReference type="Gene3D" id="2.40.160.10">
    <property type="entry name" value="Porin"/>
    <property type="match status" value="1"/>
</dbReference>